<accession>A0A2H0KR66</accession>
<dbReference type="SMART" id="SM00530">
    <property type="entry name" value="HTH_XRE"/>
    <property type="match status" value="1"/>
</dbReference>
<gene>
    <name evidence="2" type="ORF">COV85_05030</name>
</gene>
<evidence type="ECO:0000313" key="3">
    <source>
        <dbReference type="Proteomes" id="UP000231550"/>
    </source>
</evidence>
<sequence length="146" mass="16743">MDKKSMPSSRKNSSPEIIKLGGYLKKLRKEMGLSIHDAAKTSQLTAGYISRLENGQFKTITAETLVKFSRTYNIPVNLILERAGLLEKQDDLPGLATYLKIKYDAPFSAIQEMKIAWEIIEKKYQNRLHKTPHKQKGLKDNQPHMR</sequence>
<dbReference type="PROSITE" id="PS50943">
    <property type="entry name" value="HTH_CROC1"/>
    <property type="match status" value="1"/>
</dbReference>
<dbReference type="GO" id="GO:0003677">
    <property type="term" value="F:DNA binding"/>
    <property type="evidence" value="ECO:0007669"/>
    <property type="project" value="InterPro"/>
</dbReference>
<protein>
    <recommendedName>
        <fullName evidence="1">HTH cro/C1-type domain-containing protein</fullName>
    </recommendedName>
</protein>
<dbReference type="EMBL" id="PCVN01000137">
    <property type="protein sequence ID" value="PIQ73904.1"/>
    <property type="molecule type" value="Genomic_DNA"/>
</dbReference>
<dbReference type="Gene3D" id="1.10.260.40">
    <property type="entry name" value="lambda repressor-like DNA-binding domains"/>
    <property type="match status" value="1"/>
</dbReference>
<comment type="caution">
    <text evidence="2">The sequence shown here is derived from an EMBL/GenBank/DDBJ whole genome shotgun (WGS) entry which is preliminary data.</text>
</comment>
<dbReference type="InterPro" id="IPR010982">
    <property type="entry name" value="Lambda_DNA-bd_dom_sf"/>
</dbReference>
<dbReference type="InterPro" id="IPR001387">
    <property type="entry name" value="Cro/C1-type_HTH"/>
</dbReference>
<dbReference type="CDD" id="cd00093">
    <property type="entry name" value="HTH_XRE"/>
    <property type="match status" value="1"/>
</dbReference>
<dbReference type="Proteomes" id="UP000231550">
    <property type="component" value="Unassembled WGS sequence"/>
</dbReference>
<reference evidence="2 3" key="1">
    <citation type="submission" date="2017-09" db="EMBL/GenBank/DDBJ databases">
        <title>Depth-based differentiation of microbial function through sediment-hosted aquifers and enrichment of novel symbionts in the deep terrestrial subsurface.</title>
        <authorList>
            <person name="Probst A.J."/>
            <person name="Ladd B."/>
            <person name="Jarett J.K."/>
            <person name="Geller-Mcgrath D.E."/>
            <person name="Sieber C.M."/>
            <person name="Emerson J.B."/>
            <person name="Anantharaman K."/>
            <person name="Thomas B.C."/>
            <person name="Malmstrom R."/>
            <person name="Stieglmeier M."/>
            <person name="Klingl A."/>
            <person name="Woyke T."/>
            <person name="Ryan C.M."/>
            <person name="Banfield J.F."/>
        </authorList>
    </citation>
    <scope>NUCLEOTIDE SEQUENCE [LARGE SCALE GENOMIC DNA]</scope>
    <source>
        <strain evidence="2">CG11_big_fil_rev_8_21_14_0_20_44_10</strain>
    </source>
</reference>
<evidence type="ECO:0000313" key="2">
    <source>
        <dbReference type="EMBL" id="PIQ73904.1"/>
    </source>
</evidence>
<evidence type="ECO:0000259" key="1">
    <source>
        <dbReference type="PROSITE" id="PS50943"/>
    </source>
</evidence>
<proteinExistence type="predicted"/>
<dbReference type="SUPFAM" id="SSF47413">
    <property type="entry name" value="lambda repressor-like DNA-binding domains"/>
    <property type="match status" value="1"/>
</dbReference>
<dbReference type="Pfam" id="PF01381">
    <property type="entry name" value="HTH_3"/>
    <property type="match status" value="1"/>
</dbReference>
<feature type="domain" description="HTH cro/C1-type" evidence="1">
    <location>
        <begin position="24"/>
        <end position="79"/>
    </location>
</feature>
<dbReference type="AlphaFoldDB" id="A0A2H0KR66"/>
<name>A0A2H0KR66_9BACT</name>
<organism evidence="2 3">
    <name type="scientific">Candidatus Portnoybacteria bacterium CG11_big_fil_rev_8_21_14_0_20_44_10</name>
    <dbReference type="NCBI Taxonomy" id="1974818"/>
    <lineage>
        <taxon>Bacteria</taxon>
        <taxon>Candidatus Portnoyibacteriota</taxon>
    </lineage>
</organism>